<gene>
    <name evidence="2" type="primary">cas5</name>
    <name evidence="2" type="ORF">ACFONA_16085</name>
</gene>
<dbReference type="InterPro" id="IPR013422">
    <property type="entry name" value="CRISPR-assoc_prot_Cas5_N"/>
</dbReference>
<keyword evidence="1" id="KW-0051">Antiviral defense</keyword>
<accession>A0ABV7SZB7</accession>
<dbReference type="Gene3D" id="3.30.70.2660">
    <property type="match status" value="1"/>
</dbReference>
<dbReference type="InterPro" id="IPR021124">
    <property type="entry name" value="CRISPR-assoc_prot_Cas5"/>
</dbReference>
<dbReference type="EMBL" id="JBHRXP010000007">
    <property type="protein sequence ID" value="MFC3581691.1"/>
    <property type="molecule type" value="Genomic_DNA"/>
</dbReference>
<protein>
    <submittedName>
        <fullName evidence="2">CRISPR-associated protein Cas5</fullName>
    </submittedName>
</protein>
<evidence type="ECO:0000256" key="1">
    <source>
        <dbReference type="ARBA" id="ARBA00023118"/>
    </source>
</evidence>
<sequence>MDVRLLVRGDRACFRRPEFAEDMVSYDVITPLAARCVLEAVHAGAPFGWRIEEIRVLQPLRMTWMALAEVERGAAVDGIVGGRRDRRMAQVLTDVAYVVTARAEVADPPALFHEKVVRGRFVRPPCLGHRSFPAEIALLDEGAPLPEGALAGSGAVDLGWMLHDYHEQSRARFFRPTMIDGVIDLRQPNSLILAG</sequence>
<organism evidence="2 3">
    <name type="scientific">Sphingomonas hylomeconis</name>
    <dbReference type="NCBI Taxonomy" id="1395958"/>
    <lineage>
        <taxon>Bacteria</taxon>
        <taxon>Pseudomonadati</taxon>
        <taxon>Pseudomonadota</taxon>
        <taxon>Alphaproteobacteria</taxon>
        <taxon>Sphingomonadales</taxon>
        <taxon>Sphingomonadaceae</taxon>
        <taxon>Sphingomonas</taxon>
    </lineage>
</organism>
<comment type="caution">
    <text evidence="2">The sequence shown here is derived from an EMBL/GenBank/DDBJ whole genome shotgun (WGS) entry which is preliminary data.</text>
</comment>
<keyword evidence="3" id="KW-1185">Reference proteome</keyword>
<evidence type="ECO:0000313" key="2">
    <source>
        <dbReference type="EMBL" id="MFC3581691.1"/>
    </source>
</evidence>
<evidence type="ECO:0000313" key="3">
    <source>
        <dbReference type="Proteomes" id="UP001595713"/>
    </source>
</evidence>
<name>A0ABV7SZB7_9SPHN</name>
<proteinExistence type="predicted"/>
<dbReference type="NCBIfam" id="TIGR02593">
    <property type="entry name" value="CRISPR_cas5"/>
    <property type="match status" value="1"/>
</dbReference>
<dbReference type="RefSeq" id="WP_261292473.1">
    <property type="nucleotide sequence ID" value="NZ_JANQBK010000001.1"/>
</dbReference>
<dbReference type="Pfam" id="PF09704">
    <property type="entry name" value="Cas_Cas5d"/>
    <property type="match status" value="1"/>
</dbReference>
<reference evidence="3" key="1">
    <citation type="journal article" date="2019" name="Int. J. Syst. Evol. Microbiol.">
        <title>The Global Catalogue of Microorganisms (GCM) 10K type strain sequencing project: providing services to taxonomists for standard genome sequencing and annotation.</title>
        <authorList>
            <consortium name="The Broad Institute Genomics Platform"/>
            <consortium name="The Broad Institute Genome Sequencing Center for Infectious Disease"/>
            <person name="Wu L."/>
            <person name="Ma J."/>
        </authorList>
    </citation>
    <scope>NUCLEOTIDE SEQUENCE [LARGE SCALE GENOMIC DNA]</scope>
    <source>
        <strain evidence="3">KCTC 42739</strain>
    </source>
</reference>
<dbReference type="Proteomes" id="UP001595713">
    <property type="component" value="Unassembled WGS sequence"/>
</dbReference>